<feature type="non-terminal residue" evidence="2">
    <location>
        <position position="1"/>
    </location>
</feature>
<name>A0ABQ8P196_9CRYT</name>
<keyword evidence="1" id="KW-0472">Membrane</keyword>
<keyword evidence="1" id="KW-0812">Transmembrane</keyword>
<evidence type="ECO:0000313" key="2">
    <source>
        <dbReference type="EMBL" id="KAJ1604292.1"/>
    </source>
</evidence>
<accession>A0ABQ8P196</accession>
<sequence length="69" mass="8153">DDEDGGNQGSIHTSIMEGLYKLDYKLKFLRRMLKRDKKMIIQIHALGYLASYCLLNTPRLSFRSRYVRD</sequence>
<keyword evidence="1" id="KW-1133">Transmembrane helix</keyword>
<evidence type="ECO:0000313" key="3">
    <source>
        <dbReference type="Proteomes" id="UP001071777"/>
    </source>
</evidence>
<dbReference type="Proteomes" id="UP001071777">
    <property type="component" value="Unassembled WGS sequence"/>
</dbReference>
<feature type="transmembrane region" description="Helical" evidence="1">
    <location>
        <begin position="39"/>
        <end position="55"/>
    </location>
</feature>
<proteinExistence type="predicted"/>
<dbReference type="EMBL" id="JAPCXB010000277">
    <property type="protein sequence ID" value="KAJ1604292.1"/>
    <property type="molecule type" value="Genomic_DNA"/>
</dbReference>
<keyword evidence="3" id="KW-1185">Reference proteome</keyword>
<comment type="caution">
    <text evidence="2">The sequence shown here is derived from an EMBL/GenBank/DDBJ whole genome shotgun (WGS) entry which is preliminary data.</text>
</comment>
<evidence type="ECO:0000256" key="1">
    <source>
        <dbReference type="SAM" id="Phobius"/>
    </source>
</evidence>
<reference evidence="2" key="1">
    <citation type="submission" date="2022-10" db="EMBL/GenBank/DDBJ databases">
        <title>Adaptive evolution leads to modifications in subtelomeric GC content in a zoonotic Cryptosporidium species.</title>
        <authorList>
            <person name="Li J."/>
            <person name="Feng Y."/>
            <person name="Xiao L."/>
        </authorList>
    </citation>
    <scope>NUCLEOTIDE SEQUENCE</scope>
    <source>
        <strain evidence="2">25894</strain>
    </source>
</reference>
<gene>
    <name evidence="2" type="ORF">OJ252_3757</name>
</gene>
<organism evidence="2 3">
    <name type="scientific">Cryptosporidium canis</name>
    <dbReference type="NCBI Taxonomy" id="195482"/>
    <lineage>
        <taxon>Eukaryota</taxon>
        <taxon>Sar</taxon>
        <taxon>Alveolata</taxon>
        <taxon>Apicomplexa</taxon>
        <taxon>Conoidasida</taxon>
        <taxon>Coccidia</taxon>
        <taxon>Eucoccidiorida</taxon>
        <taxon>Eimeriorina</taxon>
        <taxon>Cryptosporidiidae</taxon>
        <taxon>Cryptosporidium</taxon>
    </lineage>
</organism>
<protein>
    <submittedName>
        <fullName evidence="2">Signal peptide-containing protein</fullName>
    </submittedName>
</protein>